<dbReference type="Proteomes" id="UP001432062">
    <property type="component" value="Chromosome"/>
</dbReference>
<dbReference type="RefSeq" id="WP_327098700.1">
    <property type="nucleotide sequence ID" value="NZ_CP109149.1"/>
</dbReference>
<evidence type="ECO:0000313" key="1">
    <source>
        <dbReference type="EMBL" id="WUV45493.1"/>
    </source>
</evidence>
<name>A0ABZ1YQW3_9NOCA</name>
<accession>A0ABZ1YQW3</accession>
<gene>
    <name evidence="1" type="ORF">OG563_41400</name>
</gene>
<sequence length="57" mass="5531">MEASIGPTSPSHGGAGIEAEGVAQLVVLSSMSRAASAIEILCGHDSALPTPTPSLSA</sequence>
<dbReference type="EMBL" id="CP109441">
    <property type="protein sequence ID" value="WUV45493.1"/>
    <property type="molecule type" value="Genomic_DNA"/>
</dbReference>
<organism evidence="1 2">
    <name type="scientific">Nocardia vinacea</name>
    <dbReference type="NCBI Taxonomy" id="96468"/>
    <lineage>
        <taxon>Bacteria</taxon>
        <taxon>Bacillati</taxon>
        <taxon>Actinomycetota</taxon>
        <taxon>Actinomycetes</taxon>
        <taxon>Mycobacteriales</taxon>
        <taxon>Nocardiaceae</taxon>
        <taxon>Nocardia</taxon>
    </lineage>
</organism>
<proteinExistence type="predicted"/>
<evidence type="ECO:0000313" key="2">
    <source>
        <dbReference type="Proteomes" id="UP001432062"/>
    </source>
</evidence>
<reference evidence="1" key="1">
    <citation type="submission" date="2022-10" db="EMBL/GenBank/DDBJ databases">
        <title>The complete genomes of actinobacterial strains from the NBC collection.</title>
        <authorList>
            <person name="Joergensen T.S."/>
            <person name="Alvarez Arevalo M."/>
            <person name="Sterndorff E.B."/>
            <person name="Faurdal D."/>
            <person name="Vuksanovic O."/>
            <person name="Mourched A.-S."/>
            <person name="Charusanti P."/>
            <person name="Shaw S."/>
            <person name="Blin K."/>
            <person name="Weber T."/>
        </authorList>
    </citation>
    <scope>NUCLEOTIDE SEQUENCE</scope>
    <source>
        <strain evidence="1">NBC_01482</strain>
    </source>
</reference>
<protein>
    <submittedName>
        <fullName evidence="1">Uncharacterized protein</fullName>
    </submittedName>
</protein>
<keyword evidence="2" id="KW-1185">Reference proteome</keyword>